<name>A0A2T6ZSG1_TUBBO</name>
<evidence type="ECO:0000313" key="2">
    <source>
        <dbReference type="EMBL" id="PUU78418.1"/>
    </source>
</evidence>
<keyword evidence="3" id="KW-1185">Reference proteome</keyword>
<feature type="region of interest" description="Disordered" evidence="1">
    <location>
        <begin position="32"/>
        <end position="52"/>
    </location>
</feature>
<proteinExistence type="predicted"/>
<sequence length="52" mass="5841">MNLLLPSSSPITIFSHFTYLFISMISQSRHIQSPETPRHGIPSLLSPPVQHV</sequence>
<accession>A0A2T6ZSG1</accession>
<reference evidence="2 3" key="1">
    <citation type="submission" date="2017-04" db="EMBL/GenBank/DDBJ databases">
        <title>Draft genome sequence of Tuber borchii Vittad., a whitish edible truffle.</title>
        <authorList>
            <consortium name="DOE Joint Genome Institute"/>
            <person name="Murat C."/>
            <person name="Kuo A."/>
            <person name="Barry K.W."/>
            <person name="Clum A."/>
            <person name="Dockter R.B."/>
            <person name="Fauchery L."/>
            <person name="Iotti M."/>
            <person name="Kohler A."/>
            <person name="Labutti K."/>
            <person name="Lindquist E.A."/>
            <person name="Lipzen A."/>
            <person name="Ohm R.A."/>
            <person name="Wang M."/>
            <person name="Grigoriev I.V."/>
            <person name="Zambonelli A."/>
            <person name="Martin F.M."/>
        </authorList>
    </citation>
    <scope>NUCLEOTIDE SEQUENCE [LARGE SCALE GENOMIC DNA]</scope>
    <source>
        <strain evidence="2 3">Tbo3840</strain>
    </source>
</reference>
<protein>
    <submittedName>
        <fullName evidence="2">Uncharacterized protein</fullName>
    </submittedName>
</protein>
<dbReference type="Proteomes" id="UP000244722">
    <property type="component" value="Unassembled WGS sequence"/>
</dbReference>
<evidence type="ECO:0000313" key="3">
    <source>
        <dbReference type="Proteomes" id="UP000244722"/>
    </source>
</evidence>
<dbReference type="AlphaFoldDB" id="A0A2T6ZSG1"/>
<comment type="caution">
    <text evidence="2">The sequence shown here is derived from an EMBL/GenBank/DDBJ whole genome shotgun (WGS) entry which is preliminary data.</text>
</comment>
<dbReference type="EMBL" id="NESQ01000119">
    <property type="protein sequence ID" value="PUU78418.1"/>
    <property type="molecule type" value="Genomic_DNA"/>
</dbReference>
<organism evidence="2 3">
    <name type="scientific">Tuber borchii</name>
    <name type="common">White truffle</name>
    <dbReference type="NCBI Taxonomy" id="42251"/>
    <lineage>
        <taxon>Eukaryota</taxon>
        <taxon>Fungi</taxon>
        <taxon>Dikarya</taxon>
        <taxon>Ascomycota</taxon>
        <taxon>Pezizomycotina</taxon>
        <taxon>Pezizomycetes</taxon>
        <taxon>Pezizales</taxon>
        <taxon>Tuberaceae</taxon>
        <taxon>Tuber</taxon>
    </lineage>
</organism>
<evidence type="ECO:0000256" key="1">
    <source>
        <dbReference type="SAM" id="MobiDB-lite"/>
    </source>
</evidence>
<gene>
    <name evidence="2" type="ORF">B9Z19DRAFT_1084137</name>
</gene>